<evidence type="ECO:0000313" key="1">
    <source>
        <dbReference type="EMBL" id="KAA6368157.1"/>
    </source>
</evidence>
<evidence type="ECO:0000313" key="2">
    <source>
        <dbReference type="Proteomes" id="UP000324800"/>
    </source>
</evidence>
<accession>A0A5J4UCB7</accession>
<name>A0A5J4UCB7_9EUKA</name>
<gene>
    <name evidence="1" type="ORF">EZS28_036315</name>
</gene>
<dbReference type="AlphaFoldDB" id="A0A5J4UCB7"/>
<organism evidence="1 2">
    <name type="scientific">Streblomastix strix</name>
    <dbReference type="NCBI Taxonomy" id="222440"/>
    <lineage>
        <taxon>Eukaryota</taxon>
        <taxon>Metamonada</taxon>
        <taxon>Preaxostyla</taxon>
        <taxon>Oxymonadida</taxon>
        <taxon>Streblomastigidae</taxon>
        <taxon>Streblomastix</taxon>
    </lineage>
</organism>
<comment type="caution">
    <text evidence="1">The sequence shown here is derived from an EMBL/GenBank/DDBJ whole genome shotgun (WGS) entry which is preliminary data.</text>
</comment>
<dbReference type="Proteomes" id="UP000324800">
    <property type="component" value="Unassembled WGS sequence"/>
</dbReference>
<proteinExistence type="predicted"/>
<sequence>MGVQNIHQSSTFPTDTSEFITTQTVITPNDSACTLAISTTLVHNIITRVLKIDYPWAIEPNPDSASEYDSETSPSSIRQVNSLPHGYIVDREYELLTKFLDVVGLSIQAQALLLGGQKMKPGFIVSKIMAWLAGQHRTPKSLLNKQSCIKAVLKLKFDGELMQNTLSALTYREFSNCNVPV</sequence>
<reference evidence="1 2" key="1">
    <citation type="submission" date="2019-03" db="EMBL/GenBank/DDBJ databases">
        <title>Single cell metagenomics reveals metabolic interactions within the superorganism composed of flagellate Streblomastix strix and complex community of Bacteroidetes bacteria on its surface.</title>
        <authorList>
            <person name="Treitli S.C."/>
            <person name="Kolisko M."/>
            <person name="Husnik F."/>
            <person name="Keeling P."/>
            <person name="Hampl V."/>
        </authorList>
    </citation>
    <scope>NUCLEOTIDE SEQUENCE [LARGE SCALE GENOMIC DNA]</scope>
    <source>
        <strain evidence="1">ST1C</strain>
    </source>
</reference>
<dbReference type="EMBL" id="SNRW01017631">
    <property type="protein sequence ID" value="KAA6368157.1"/>
    <property type="molecule type" value="Genomic_DNA"/>
</dbReference>
<protein>
    <submittedName>
        <fullName evidence="1">Uncharacterized protein</fullName>
    </submittedName>
</protein>